<gene>
    <name evidence="2" type="ORF">ACAOBT_LOCUS10661</name>
</gene>
<comment type="caution">
    <text evidence="2">The sequence shown here is derived from an EMBL/GenBank/DDBJ whole genome shotgun (WGS) entry which is preliminary data.</text>
</comment>
<evidence type="ECO:0000313" key="3">
    <source>
        <dbReference type="Proteomes" id="UP001152888"/>
    </source>
</evidence>
<dbReference type="OrthoDB" id="6769862at2759"/>
<dbReference type="AlphaFoldDB" id="A0A9P0P7Q6"/>
<reference evidence="2" key="1">
    <citation type="submission" date="2022-03" db="EMBL/GenBank/DDBJ databases">
        <authorList>
            <person name="Sayadi A."/>
        </authorList>
    </citation>
    <scope>NUCLEOTIDE SEQUENCE</scope>
</reference>
<protein>
    <submittedName>
        <fullName evidence="2">Uncharacterized protein</fullName>
    </submittedName>
</protein>
<dbReference type="PANTHER" id="PTHR35617:SF3">
    <property type="entry name" value="CORE-BINDING (CB) DOMAIN-CONTAINING PROTEIN"/>
    <property type="match status" value="1"/>
</dbReference>
<feature type="region of interest" description="Disordered" evidence="1">
    <location>
        <begin position="192"/>
        <end position="215"/>
    </location>
</feature>
<accession>A0A9P0P7Q6</accession>
<sequence length="606" mass="68627">MALSVTRGCSRLAPKRANSLPAAVRRAAAVGSSSGGGGRPDSKSRARRWTTCSEWYCLEIEEMTMTKAINATVEGLWCQLVAYVPRVFSQLMQYHLRSLEDRIRPVRGRYSLFPSGMPFGLAVNETISTALTPVVGDPLQRRKFLRISVIWLLQRSPRDGVHLEPWCTASSAKMNLYDGNVTSYREVAELTPQDGGRPHASCNHRPSSPNEIHTRGCGNVANTGNVARLSADAANGGFLGHTILISNPIKTSRSGKPQPTLHIPVFQQNPFLCVATILKEYIDRTASLREPDNDFLFVTYKKPHTRASKDTLSRWESICISVRKPYTMRAIIESMHEIQHQIFILYRRIFNLNGHKVVDKTVPLLTAKNGSDHKNNPQYRVRPYIFAARPSSPQPLVNGEVADCRNVMLTAEEFWRQITDENTDRVCWVPTTSGLTADADLTRKNISNLYDHRLRREIECMDVKPTDKSLTWLSDLGWYMQPALLSLSDIDRNRQRVPMLLKPAYILIPQPYLVNLFDKIVLINHIGELHLRCLRRSDHEAGQAFSITSLCLYRKPATDTAAVNYPSEYVIFFPKRMVYVLSAICLLPYHAEFMPPFYINLVLTNK</sequence>
<organism evidence="2 3">
    <name type="scientific">Acanthoscelides obtectus</name>
    <name type="common">Bean weevil</name>
    <name type="synonym">Bruchus obtectus</name>
    <dbReference type="NCBI Taxonomy" id="200917"/>
    <lineage>
        <taxon>Eukaryota</taxon>
        <taxon>Metazoa</taxon>
        <taxon>Ecdysozoa</taxon>
        <taxon>Arthropoda</taxon>
        <taxon>Hexapoda</taxon>
        <taxon>Insecta</taxon>
        <taxon>Pterygota</taxon>
        <taxon>Neoptera</taxon>
        <taxon>Endopterygota</taxon>
        <taxon>Coleoptera</taxon>
        <taxon>Polyphaga</taxon>
        <taxon>Cucujiformia</taxon>
        <taxon>Chrysomeloidea</taxon>
        <taxon>Chrysomelidae</taxon>
        <taxon>Bruchinae</taxon>
        <taxon>Bruchini</taxon>
        <taxon>Acanthoscelides</taxon>
    </lineage>
</organism>
<proteinExistence type="predicted"/>
<evidence type="ECO:0000313" key="2">
    <source>
        <dbReference type="EMBL" id="CAH1973613.1"/>
    </source>
</evidence>
<dbReference type="Proteomes" id="UP001152888">
    <property type="component" value="Unassembled WGS sequence"/>
</dbReference>
<dbReference type="EMBL" id="CAKOFQ010006812">
    <property type="protein sequence ID" value="CAH1973613.1"/>
    <property type="molecule type" value="Genomic_DNA"/>
</dbReference>
<keyword evidence="3" id="KW-1185">Reference proteome</keyword>
<evidence type="ECO:0000256" key="1">
    <source>
        <dbReference type="SAM" id="MobiDB-lite"/>
    </source>
</evidence>
<dbReference type="PANTHER" id="PTHR35617">
    <property type="entry name" value="PHAGE_INTEGRASE DOMAIN-CONTAINING PROTEIN"/>
    <property type="match status" value="1"/>
</dbReference>
<name>A0A9P0P7Q6_ACAOB</name>